<proteinExistence type="inferred from homology"/>
<comment type="subcellular location">
    <subcellularLocation>
        <location evidence="2">Membrane</location>
    </subcellularLocation>
</comment>
<feature type="transmembrane region" description="Helical" evidence="13">
    <location>
        <begin position="119"/>
        <end position="138"/>
    </location>
</feature>
<evidence type="ECO:0000256" key="13">
    <source>
        <dbReference type="SAM" id="Phobius"/>
    </source>
</evidence>
<dbReference type="PANTHER" id="PTHR10978">
    <property type="entry name" value="SUCCINATE DEHYDROGENASE CYTOCHROME B560 SUBUNIT"/>
    <property type="match status" value="1"/>
</dbReference>
<feature type="transmembrane region" description="Helical" evidence="13">
    <location>
        <begin position="44"/>
        <end position="61"/>
    </location>
</feature>
<evidence type="ECO:0000256" key="8">
    <source>
        <dbReference type="ARBA" id="ARBA00022989"/>
    </source>
</evidence>
<comment type="cofactor">
    <cofactor evidence="12">
        <name>heme</name>
        <dbReference type="ChEBI" id="CHEBI:30413"/>
    </cofactor>
    <text evidence="12">The heme is bound between the two transmembrane subunits.</text>
</comment>
<reference evidence="14 15" key="1">
    <citation type="journal article" date="2002" name="Nat. Genet.">
        <title>Genome sequence of the endocellular obligate symbiont of tsetse flies, Wigglesworthia glossinidia.</title>
        <authorList>
            <person name="Akman L."/>
            <person name="Yamashita A."/>
            <person name="Watanabe H."/>
            <person name="Oshima K."/>
            <person name="Shiba T."/>
            <person name="Hattori M."/>
            <person name="Aksoy S."/>
        </authorList>
    </citation>
    <scope>NUCLEOTIDE SEQUENCE [LARGE SCALE GENOMIC DNA]</scope>
</reference>
<evidence type="ECO:0000256" key="9">
    <source>
        <dbReference type="ARBA" id="ARBA00023004"/>
    </source>
</evidence>
<keyword evidence="5 12" id="KW-0349">Heme</keyword>
<evidence type="ECO:0000313" key="14">
    <source>
        <dbReference type="EMBL" id="BAC24569.1"/>
    </source>
</evidence>
<keyword evidence="8 13" id="KW-1133">Transmembrane helix</keyword>
<comment type="similarity">
    <text evidence="3">Belongs to the cytochrome b560 family.</text>
</comment>
<dbReference type="KEGG" id="wbr:sdhC"/>
<feature type="binding site" description="axial binding residue" evidence="12">
    <location>
        <position position="94"/>
    </location>
    <ligand>
        <name>heme</name>
        <dbReference type="ChEBI" id="CHEBI:30413"/>
        <note>ligand shared with second transmembrane subunit</note>
    </ligand>
    <ligandPart>
        <name>Fe</name>
        <dbReference type="ChEBI" id="CHEBI:18248"/>
    </ligandPart>
</feature>
<dbReference type="PANTHER" id="PTHR10978:SF5">
    <property type="entry name" value="SUCCINATE DEHYDROGENASE CYTOCHROME B560 SUBUNIT, MITOCHONDRIAL"/>
    <property type="match status" value="1"/>
</dbReference>
<accession>Q8D2D1</accession>
<dbReference type="STRING" id="36870.gene:10368925"/>
<dbReference type="SUPFAM" id="SSF81343">
    <property type="entry name" value="Fumarate reductase respiratory complex transmembrane subunits"/>
    <property type="match status" value="1"/>
</dbReference>
<evidence type="ECO:0000313" key="15">
    <source>
        <dbReference type="Proteomes" id="UP000000562"/>
    </source>
</evidence>
<evidence type="ECO:0000256" key="10">
    <source>
        <dbReference type="ARBA" id="ARBA00023136"/>
    </source>
</evidence>
<dbReference type="InterPro" id="IPR014314">
    <property type="entry name" value="Succ_DH_cytb556"/>
</dbReference>
<dbReference type="InterPro" id="IPR000701">
    <property type="entry name" value="SuccDH_FuR_B_TM-su"/>
</dbReference>
<organism evidence="14 15">
    <name type="scientific">Wigglesworthia glossinidia brevipalpis</name>
    <dbReference type="NCBI Taxonomy" id="36870"/>
    <lineage>
        <taxon>Bacteria</taxon>
        <taxon>Pseudomonadati</taxon>
        <taxon>Pseudomonadota</taxon>
        <taxon>Gammaproteobacteria</taxon>
        <taxon>Enterobacterales</taxon>
        <taxon>Erwiniaceae</taxon>
        <taxon>Wigglesworthia</taxon>
    </lineage>
</organism>
<dbReference type="OrthoDB" id="9799441at2"/>
<keyword evidence="7 12" id="KW-0479">Metal-binding</keyword>
<evidence type="ECO:0000256" key="4">
    <source>
        <dbReference type="ARBA" id="ARBA00020076"/>
    </source>
</evidence>
<comment type="subunit">
    <text evidence="11">Part of an enzyme complex containing four subunits: a flavoprotein, an iron-sulfur protein, plus two membrane-anchoring proteins, SdhC and SdhD. The complex can form homotrimers.</text>
</comment>
<dbReference type="InterPro" id="IPR034804">
    <property type="entry name" value="SQR/QFR_C/D"/>
</dbReference>
<gene>
    <name evidence="14" type="primary">sdhC</name>
</gene>
<evidence type="ECO:0000256" key="11">
    <source>
        <dbReference type="ARBA" id="ARBA00025912"/>
    </source>
</evidence>
<evidence type="ECO:0000256" key="7">
    <source>
        <dbReference type="ARBA" id="ARBA00022723"/>
    </source>
</evidence>
<keyword evidence="6 13" id="KW-0812">Transmembrane</keyword>
<name>Q8D2D1_WIGBR</name>
<comment type="function">
    <text evidence="1">Membrane-anchoring subunit of succinate dehydrogenase (SDH).</text>
</comment>
<keyword evidence="15" id="KW-1185">Reference proteome</keyword>
<dbReference type="AlphaFoldDB" id="Q8D2D1"/>
<dbReference type="eggNOG" id="COG2009">
    <property type="taxonomic scope" value="Bacteria"/>
</dbReference>
<dbReference type="HOGENOM" id="CLU_094691_2_1_6"/>
<dbReference type="GO" id="GO:0009055">
    <property type="term" value="F:electron transfer activity"/>
    <property type="evidence" value="ECO:0007669"/>
    <property type="project" value="InterPro"/>
</dbReference>
<evidence type="ECO:0000256" key="5">
    <source>
        <dbReference type="ARBA" id="ARBA00022617"/>
    </source>
</evidence>
<dbReference type="GO" id="GO:0046872">
    <property type="term" value="F:metal ion binding"/>
    <property type="evidence" value="ECO:0007669"/>
    <property type="project" value="UniProtKB-KW"/>
</dbReference>
<dbReference type="GO" id="GO:0005886">
    <property type="term" value="C:plasma membrane"/>
    <property type="evidence" value="ECO:0007669"/>
    <property type="project" value="TreeGrafter"/>
</dbReference>
<evidence type="ECO:0000256" key="12">
    <source>
        <dbReference type="PIRSR" id="PIRSR000178-1"/>
    </source>
</evidence>
<feature type="transmembrane region" description="Helical" evidence="13">
    <location>
        <begin position="73"/>
        <end position="99"/>
    </location>
</feature>
<dbReference type="CDD" id="cd03499">
    <property type="entry name" value="SQR_TypeC_SdhC"/>
    <property type="match status" value="1"/>
</dbReference>
<keyword evidence="10 13" id="KW-0472">Membrane</keyword>
<protein>
    <recommendedName>
        <fullName evidence="4">Succinate dehydrogenase cytochrome b556 subunit</fullName>
    </recommendedName>
</protein>
<evidence type="ECO:0000256" key="3">
    <source>
        <dbReference type="ARBA" id="ARBA00007244"/>
    </source>
</evidence>
<dbReference type="GO" id="GO:0006099">
    <property type="term" value="P:tricarboxylic acid cycle"/>
    <property type="evidence" value="ECO:0007669"/>
    <property type="project" value="InterPro"/>
</dbReference>
<dbReference type="PIRSF" id="PIRSF000178">
    <property type="entry name" value="SDH_cyt_b560"/>
    <property type="match status" value="1"/>
</dbReference>
<evidence type="ECO:0000256" key="1">
    <source>
        <dbReference type="ARBA" id="ARBA00004050"/>
    </source>
</evidence>
<sequence>MIFFKKNKNNKNLKKKYKPINLNLFTINFTKTAISSILHRISGVSVFLSFGFFLWILDLSLSSEKEFNYIHQLIFTTILIKIILWIITTVFFYHIIFGLRHILIDFNFSSEDLKTANKTANISFFIVIVISIILGIYLW</sequence>
<evidence type="ECO:0000256" key="6">
    <source>
        <dbReference type="ARBA" id="ARBA00022692"/>
    </source>
</evidence>
<keyword evidence="9 12" id="KW-0408">Iron</keyword>
<dbReference type="EMBL" id="BA000021">
    <property type="protein sequence ID" value="BAC24569.1"/>
    <property type="molecule type" value="Genomic_DNA"/>
</dbReference>
<evidence type="ECO:0000256" key="2">
    <source>
        <dbReference type="ARBA" id="ARBA00004370"/>
    </source>
</evidence>
<dbReference type="NCBIfam" id="TIGR02970">
    <property type="entry name" value="succ_dehyd_cytB"/>
    <property type="match status" value="1"/>
</dbReference>
<dbReference type="Gene3D" id="1.20.1300.10">
    <property type="entry name" value="Fumarate reductase/succinate dehydrogenase, transmembrane subunit"/>
    <property type="match status" value="1"/>
</dbReference>
<dbReference type="Proteomes" id="UP000000562">
    <property type="component" value="Chromosome"/>
</dbReference>
<dbReference type="Pfam" id="PF01127">
    <property type="entry name" value="Sdh_cyt"/>
    <property type="match status" value="1"/>
</dbReference>